<keyword evidence="1" id="KW-0649">Protein kinase inhibitor</keyword>
<proteinExistence type="predicted"/>
<dbReference type="OrthoDB" id="650965at2759"/>
<feature type="compositionally biased region" description="Basic and acidic residues" evidence="3">
    <location>
        <begin position="29"/>
        <end position="38"/>
    </location>
</feature>
<protein>
    <recommendedName>
        <fullName evidence="6">Cyclin-dependent protein kinase inhibitor SMR4</fullName>
    </recommendedName>
</protein>
<keyword evidence="5" id="KW-1185">Reference proteome</keyword>
<evidence type="ECO:0008006" key="6">
    <source>
        <dbReference type="Google" id="ProtNLM"/>
    </source>
</evidence>
<gene>
    <name evidence="4" type="ORF">PRUPE_6G257600</name>
</gene>
<dbReference type="GO" id="GO:0004860">
    <property type="term" value="F:protein kinase inhibitor activity"/>
    <property type="evidence" value="ECO:0007669"/>
    <property type="project" value="UniProtKB-KW"/>
</dbReference>
<dbReference type="PANTHER" id="PTHR33142">
    <property type="entry name" value="CYCLIN-DEPENDENT PROTEIN KINASE INHIBITOR SMR13"/>
    <property type="match status" value="1"/>
</dbReference>
<evidence type="ECO:0000256" key="3">
    <source>
        <dbReference type="SAM" id="MobiDB-lite"/>
    </source>
</evidence>
<sequence>MDEDCATPKRRECQIPEMLLCPPPPKKKAVGETQRDPPKNGYFQPPDLDALFALPPRTQACA</sequence>
<keyword evidence="2" id="KW-0131">Cell cycle</keyword>
<reference evidence="4 5" key="1">
    <citation type="journal article" date="2013" name="Nat. Genet.">
        <title>The high-quality draft genome of peach (Prunus persica) identifies unique patterns of genetic diversity, domestication and genome evolution.</title>
        <authorList>
            <consortium name="International Peach Genome Initiative"/>
            <person name="Verde I."/>
            <person name="Abbott A.G."/>
            <person name="Scalabrin S."/>
            <person name="Jung S."/>
            <person name="Shu S."/>
            <person name="Marroni F."/>
            <person name="Zhebentyayeva T."/>
            <person name="Dettori M.T."/>
            <person name="Grimwood J."/>
            <person name="Cattonaro F."/>
            <person name="Zuccolo A."/>
            <person name="Rossini L."/>
            <person name="Jenkins J."/>
            <person name="Vendramin E."/>
            <person name="Meisel L.A."/>
            <person name="Decroocq V."/>
            <person name="Sosinski B."/>
            <person name="Prochnik S."/>
            <person name="Mitros T."/>
            <person name="Policriti A."/>
            <person name="Cipriani G."/>
            <person name="Dondini L."/>
            <person name="Ficklin S."/>
            <person name="Goodstein D.M."/>
            <person name="Xuan P."/>
            <person name="Del Fabbro C."/>
            <person name="Aramini V."/>
            <person name="Copetti D."/>
            <person name="Gonzalez S."/>
            <person name="Horner D.S."/>
            <person name="Falchi R."/>
            <person name="Lucas S."/>
            <person name="Mica E."/>
            <person name="Maldonado J."/>
            <person name="Lazzari B."/>
            <person name="Bielenberg D."/>
            <person name="Pirona R."/>
            <person name="Miculan M."/>
            <person name="Barakat A."/>
            <person name="Testolin R."/>
            <person name="Stella A."/>
            <person name="Tartarini S."/>
            <person name="Tonutti P."/>
            <person name="Arus P."/>
            <person name="Orellana A."/>
            <person name="Wells C."/>
            <person name="Main D."/>
            <person name="Vizzotto G."/>
            <person name="Silva H."/>
            <person name="Salamini F."/>
            <person name="Schmutz J."/>
            <person name="Morgante M."/>
            <person name="Rokhsar D.S."/>
        </authorList>
    </citation>
    <scope>NUCLEOTIDE SEQUENCE [LARGE SCALE GENOMIC DNA]</scope>
    <source>
        <strain evidence="5">cv. Nemared</strain>
    </source>
</reference>
<dbReference type="AlphaFoldDB" id="A0A251NVY8"/>
<dbReference type="STRING" id="3760.A0A251NVY8"/>
<evidence type="ECO:0000313" key="5">
    <source>
        <dbReference type="Proteomes" id="UP000006882"/>
    </source>
</evidence>
<feature type="region of interest" description="Disordered" evidence="3">
    <location>
        <begin position="17"/>
        <end position="44"/>
    </location>
</feature>
<evidence type="ECO:0000313" key="4">
    <source>
        <dbReference type="EMBL" id="ONI03454.1"/>
    </source>
</evidence>
<dbReference type="PANTHER" id="PTHR33142:SF109">
    <property type="entry name" value="CYCLIN-DEPENDENT PROTEIN KINASE INHIBITOR SMR4"/>
    <property type="match status" value="1"/>
</dbReference>
<dbReference type="GO" id="GO:0005634">
    <property type="term" value="C:nucleus"/>
    <property type="evidence" value="ECO:0000318"/>
    <property type="project" value="GO_Central"/>
</dbReference>
<dbReference type="EMBL" id="CM007656">
    <property type="protein sequence ID" value="ONI03454.1"/>
    <property type="molecule type" value="Genomic_DNA"/>
</dbReference>
<dbReference type="GO" id="GO:0032875">
    <property type="term" value="P:regulation of DNA endoreduplication"/>
    <property type="evidence" value="ECO:0007669"/>
    <property type="project" value="InterPro"/>
</dbReference>
<evidence type="ECO:0000256" key="1">
    <source>
        <dbReference type="ARBA" id="ARBA00023013"/>
    </source>
</evidence>
<name>A0A251NVY8_PRUPE</name>
<evidence type="ECO:0000256" key="2">
    <source>
        <dbReference type="ARBA" id="ARBA00023306"/>
    </source>
</evidence>
<dbReference type="InterPro" id="IPR040389">
    <property type="entry name" value="SMR"/>
</dbReference>
<dbReference type="Gramene" id="ONI03454">
    <property type="protein sequence ID" value="ONI03454"/>
    <property type="gene ID" value="PRUPE_6G257600"/>
</dbReference>
<organism evidence="4 5">
    <name type="scientific">Prunus persica</name>
    <name type="common">Peach</name>
    <name type="synonym">Amygdalus persica</name>
    <dbReference type="NCBI Taxonomy" id="3760"/>
    <lineage>
        <taxon>Eukaryota</taxon>
        <taxon>Viridiplantae</taxon>
        <taxon>Streptophyta</taxon>
        <taxon>Embryophyta</taxon>
        <taxon>Tracheophyta</taxon>
        <taxon>Spermatophyta</taxon>
        <taxon>Magnoliopsida</taxon>
        <taxon>eudicotyledons</taxon>
        <taxon>Gunneridae</taxon>
        <taxon>Pentapetalae</taxon>
        <taxon>rosids</taxon>
        <taxon>fabids</taxon>
        <taxon>Rosales</taxon>
        <taxon>Rosaceae</taxon>
        <taxon>Amygdaloideae</taxon>
        <taxon>Amygdaleae</taxon>
        <taxon>Prunus</taxon>
    </lineage>
</organism>
<accession>A0A251NVY8</accession>
<dbReference type="Proteomes" id="UP000006882">
    <property type="component" value="Chromosome G6"/>
</dbReference>